<protein>
    <submittedName>
        <fullName evidence="1">Uncharacterized protein</fullName>
    </submittedName>
</protein>
<gene>
    <name evidence="1" type="ORF">GCM10008960_28420</name>
</gene>
<dbReference type="EMBL" id="BMQN01000008">
    <property type="protein sequence ID" value="GGS00079.1"/>
    <property type="molecule type" value="Genomic_DNA"/>
</dbReference>
<dbReference type="Proteomes" id="UP000644548">
    <property type="component" value="Unassembled WGS sequence"/>
</dbReference>
<proteinExistence type="predicted"/>
<organism evidence="1 2">
    <name type="scientific">Deinococcus sedimenti</name>
    <dbReference type="NCBI Taxonomy" id="1867090"/>
    <lineage>
        <taxon>Bacteria</taxon>
        <taxon>Thermotogati</taxon>
        <taxon>Deinococcota</taxon>
        <taxon>Deinococci</taxon>
        <taxon>Deinococcales</taxon>
        <taxon>Deinococcaceae</taxon>
        <taxon>Deinococcus</taxon>
    </lineage>
</organism>
<sequence length="115" mass="12834">MIMCSLCAGVWARRESGGYVIWPTWNEGRFKGGCMSTQQVFTEGLAYILPGAYSVVTGMEVPMVRLLPRTDGPDPDCSPLPRRRERFSVGLFPRRFGGASRKSQKVYTVHILFSG</sequence>
<evidence type="ECO:0000313" key="2">
    <source>
        <dbReference type="Proteomes" id="UP000644548"/>
    </source>
</evidence>
<accession>A0ABQ2S5Q4</accession>
<comment type="caution">
    <text evidence="1">The sequence shown here is derived from an EMBL/GenBank/DDBJ whole genome shotgun (WGS) entry which is preliminary data.</text>
</comment>
<evidence type="ECO:0000313" key="1">
    <source>
        <dbReference type="EMBL" id="GGS00079.1"/>
    </source>
</evidence>
<name>A0ABQ2S5Q4_9DEIO</name>
<reference evidence="2" key="1">
    <citation type="journal article" date="2019" name="Int. J. Syst. Evol. Microbiol.">
        <title>The Global Catalogue of Microorganisms (GCM) 10K type strain sequencing project: providing services to taxonomists for standard genome sequencing and annotation.</title>
        <authorList>
            <consortium name="The Broad Institute Genomics Platform"/>
            <consortium name="The Broad Institute Genome Sequencing Center for Infectious Disease"/>
            <person name="Wu L."/>
            <person name="Ma J."/>
        </authorList>
    </citation>
    <scope>NUCLEOTIDE SEQUENCE [LARGE SCALE GENOMIC DNA]</scope>
    <source>
        <strain evidence="2">JCM 31405</strain>
    </source>
</reference>
<keyword evidence="2" id="KW-1185">Reference proteome</keyword>